<organism evidence="13 14">
    <name type="scientific">Syncephalis pseudoplumigaleata</name>
    <dbReference type="NCBI Taxonomy" id="1712513"/>
    <lineage>
        <taxon>Eukaryota</taxon>
        <taxon>Fungi</taxon>
        <taxon>Fungi incertae sedis</taxon>
        <taxon>Zoopagomycota</taxon>
        <taxon>Zoopagomycotina</taxon>
        <taxon>Zoopagomycetes</taxon>
        <taxon>Zoopagales</taxon>
        <taxon>Piptocephalidaceae</taxon>
        <taxon>Syncephalis</taxon>
    </lineage>
</organism>
<name>A0A4P9Z0U0_9FUNG</name>
<dbReference type="Pfam" id="PF00097">
    <property type="entry name" value="zf-C3HC4"/>
    <property type="match status" value="1"/>
</dbReference>
<evidence type="ECO:0000256" key="9">
    <source>
        <dbReference type="ARBA" id="ARBA00022833"/>
    </source>
</evidence>
<keyword evidence="7 11" id="KW-0863">Zinc-finger</keyword>
<dbReference type="PROSITE" id="PS00518">
    <property type="entry name" value="ZF_RING_1"/>
    <property type="match status" value="1"/>
</dbReference>
<dbReference type="OrthoDB" id="6270329at2759"/>
<dbReference type="InterPro" id="IPR013083">
    <property type="entry name" value="Znf_RING/FYVE/PHD"/>
</dbReference>
<dbReference type="Gene3D" id="3.30.40.10">
    <property type="entry name" value="Zinc/RING finger domain, C3HC4 (zinc finger)"/>
    <property type="match status" value="1"/>
</dbReference>
<dbReference type="PROSITE" id="PS50089">
    <property type="entry name" value="ZF_RING_2"/>
    <property type="match status" value="1"/>
</dbReference>
<dbReference type="InterPro" id="IPR018957">
    <property type="entry name" value="Znf_C3HC4_RING-type"/>
</dbReference>
<keyword evidence="14" id="KW-1185">Reference proteome</keyword>
<comment type="catalytic activity">
    <reaction evidence="1">
        <text>S-ubiquitinyl-[E2 ubiquitin-conjugating enzyme]-L-cysteine + [acceptor protein]-L-lysine = [E2 ubiquitin-conjugating enzyme]-L-cysteine + N(6)-ubiquitinyl-[acceptor protein]-L-lysine.</text>
        <dbReference type="EC" id="2.3.2.27"/>
    </reaction>
</comment>
<evidence type="ECO:0000256" key="11">
    <source>
        <dbReference type="PROSITE-ProRule" id="PRU00175"/>
    </source>
</evidence>
<keyword evidence="9" id="KW-0862">Zinc</keyword>
<dbReference type="EC" id="2.3.2.27" evidence="4"/>
<evidence type="ECO:0000259" key="12">
    <source>
        <dbReference type="PROSITE" id="PS50089"/>
    </source>
</evidence>
<dbReference type="SMART" id="SM00184">
    <property type="entry name" value="RING"/>
    <property type="match status" value="1"/>
</dbReference>
<keyword evidence="8" id="KW-0833">Ubl conjugation pathway</keyword>
<evidence type="ECO:0000313" key="14">
    <source>
        <dbReference type="Proteomes" id="UP000278143"/>
    </source>
</evidence>
<gene>
    <name evidence="13" type="ORF">SYNPS1DRAFT_6987</name>
</gene>
<evidence type="ECO:0000256" key="5">
    <source>
        <dbReference type="ARBA" id="ARBA00022679"/>
    </source>
</evidence>
<evidence type="ECO:0000256" key="2">
    <source>
        <dbReference type="ARBA" id="ARBA00004308"/>
    </source>
</evidence>
<evidence type="ECO:0000256" key="6">
    <source>
        <dbReference type="ARBA" id="ARBA00022723"/>
    </source>
</evidence>
<dbReference type="GO" id="GO:0006511">
    <property type="term" value="P:ubiquitin-dependent protein catabolic process"/>
    <property type="evidence" value="ECO:0007669"/>
    <property type="project" value="InterPro"/>
</dbReference>
<dbReference type="SUPFAM" id="SSF57850">
    <property type="entry name" value="RING/U-box"/>
    <property type="match status" value="1"/>
</dbReference>
<reference evidence="14" key="1">
    <citation type="journal article" date="2018" name="Nat. Microbiol.">
        <title>Leveraging single-cell genomics to expand the fungal tree of life.</title>
        <authorList>
            <person name="Ahrendt S.R."/>
            <person name="Quandt C.A."/>
            <person name="Ciobanu D."/>
            <person name="Clum A."/>
            <person name="Salamov A."/>
            <person name="Andreopoulos B."/>
            <person name="Cheng J.F."/>
            <person name="Woyke T."/>
            <person name="Pelin A."/>
            <person name="Henrissat B."/>
            <person name="Reynolds N.K."/>
            <person name="Benny G.L."/>
            <person name="Smith M.E."/>
            <person name="James T.Y."/>
            <person name="Grigoriev I.V."/>
        </authorList>
    </citation>
    <scope>NUCLEOTIDE SEQUENCE [LARGE SCALE GENOMIC DNA]</scope>
    <source>
        <strain evidence="14">Benny S71-1</strain>
    </source>
</reference>
<evidence type="ECO:0000256" key="8">
    <source>
        <dbReference type="ARBA" id="ARBA00022786"/>
    </source>
</evidence>
<feature type="non-terminal residue" evidence="13">
    <location>
        <position position="62"/>
    </location>
</feature>
<dbReference type="GO" id="GO:0008270">
    <property type="term" value="F:zinc ion binding"/>
    <property type="evidence" value="ECO:0007669"/>
    <property type="project" value="UniProtKB-KW"/>
</dbReference>
<feature type="non-terminal residue" evidence="13">
    <location>
        <position position="1"/>
    </location>
</feature>
<dbReference type="InterPro" id="IPR045103">
    <property type="entry name" value="RNF5/RNF185-like"/>
</dbReference>
<dbReference type="GO" id="GO:0005783">
    <property type="term" value="C:endoplasmic reticulum"/>
    <property type="evidence" value="ECO:0007669"/>
    <property type="project" value="InterPro"/>
</dbReference>
<evidence type="ECO:0000256" key="10">
    <source>
        <dbReference type="ARBA" id="ARBA00023136"/>
    </source>
</evidence>
<evidence type="ECO:0000256" key="1">
    <source>
        <dbReference type="ARBA" id="ARBA00000900"/>
    </source>
</evidence>
<dbReference type="PANTHER" id="PTHR12313">
    <property type="entry name" value="E3 UBIQUITIN-PROTEIN LIGASE RNF5-RELATED"/>
    <property type="match status" value="1"/>
</dbReference>
<proteinExistence type="predicted"/>
<dbReference type="GO" id="GO:0016567">
    <property type="term" value="P:protein ubiquitination"/>
    <property type="evidence" value="ECO:0007669"/>
    <property type="project" value="UniProtKB-UniPathway"/>
</dbReference>
<dbReference type="InterPro" id="IPR017907">
    <property type="entry name" value="Znf_RING_CS"/>
</dbReference>
<comment type="subcellular location">
    <subcellularLocation>
        <location evidence="2">Endomembrane system</location>
    </subcellularLocation>
</comment>
<protein>
    <recommendedName>
        <fullName evidence="4">RING-type E3 ubiquitin transferase</fullName>
        <ecNumber evidence="4">2.3.2.27</ecNumber>
    </recommendedName>
</protein>
<dbReference type="Proteomes" id="UP000278143">
    <property type="component" value="Unassembled WGS sequence"/>
</dbReference>
<evidence type="ECO:0000256" key="3">
    <source>
        <dbReference type="ARBA" id="ARBA00004906"/>
    </source>
</evidence>
<evidence type="ECO:0000256" key="7">
    <source>
        <dbReference type="ARBA" id="ARBA00022771"/>
    </source>
</evidence>
<keyword evidence="10" id="KW-0472">Membrane</keyword>
<accession>A0A4P9Z0U0</accession>
<feature type="domain" description="RING-type" evidence="12">
    <location>
        <begin position="4"/>
        <end position="45"/>
    </location>
</feature>
<evidence type="ECO:0000313" key="13">
    <source>
        <dbReference type="EMBL" id="RKP26077.1"/>
    </source>
</evidence>
<keyword evidence="6" id="KW-0479">Metal-binding</keyword>
<sequence length="62" mass="6888">EFSCNICFDTASSPVLTLCGHLYCWPCLHQWLQAQARNPLCPVCKAGCESTQVIPIYGRGKE</sequence>
<dbReference type="EMBL" id="KZ989522">
    <property type="protein sequence ID" value="RKP26077.1"/>
    <property type="molecule type" value="Genomic_DNA"/>
</dbReference>
<keyword evidence="5" id="KW-0808">Transferase</keyword>
<dbReference type="UniPathway" id="UPA00143"/>
<dbReference type="AlphaFoldDB" id="A0A4P9Z0U0"/>
<evidence type="ECO:0000256" key="4">
    <source>
        <dbReference type="ARBA" id="ARBA00012483"/>
    </source>
</evidence>
<dbReference type="GO" id="GO:0061630">
    <property type="term" value="F:ubiquitin protein ligase activity"/>
    <property type="evidence" value="ECO:0007669"/>
    <property type="project" value="UniProtKB-EC"/>
</dbReference>
<dbReference type="InterPro" id="IPR001841">
    <property type="entry name" value="Znf_RING"/>
</dbReference>
<comment type="pathway">
    <text evidence="3">Protein modification; protein ubiquitination.</text>
</comment>